<dbReference type="GO" id="GO:0022857">
    <property type="term" value="F:transmembrane transporter activity"/>
    <property type="evidence" value="ECO:0007669"/>
    <property type="project" value="InterPro"/>
</dbReference>
<dbReference type="EMBL" id="QLNQ01000029">
    <property type="protein sequence ID" value="RCK56209.1"/>
    <property type="molecule type" value="Genomic_DNA"/>
</dbReference>
<keyword evidence="5" id="KW-1185">Reference proteome</keyword>
<dbReference type="AlphaFoldDB" id="A0A367XS43"/>
<feature type="transmembrane region" description="Helical" evidence="2">
    <location>
        <begin position="194"/>
        <end position="212"/>
    </location>
</feature>
<feature type="transmembrane region" description="Helical" evidence="2">
    <location>
        <begin position="297"/>
        <end position="316"/>
    </location>
</feature>
<feature type="transmembrane region" description="Helical" evidence="2">
    <location>
        <begin position="58"/>
        <end position="77"/>
    </location>
</feature>
<dbReference type="Gene3D" id="1.20.1250.20">
    <property type="entry name" value="MFS general substrate transporter like domains"/>
    <property type="match status" value="1"/>
</dbReference>
<dbReference type="STRING" id="5486.A0A367XS43"/>
<gene>
    <name evidence="4" type="ORF">Cantr_05595</name>
</gene>
<feature type="transmembrane region" description="Helical" evidence="2">
    <location>
        <begin position="24"/>
        <end position="52"/>
    </location>
</feature>
<feature type="transmembrane region" description="Helical" evidence="2">
    <location>
        <begin position="112"/>
        <end position="132"/>
    </location>
</feature>
<feature type="transmembrane region" description="Helical" evidence="2">
    <location>
        <begin position="153"/>
        <end position="174"/>
    </location>
</feature>
<evidence type="ECO:0000256" key="1">
    <source>
        <dbReference type="ARBA" id="ARBA00004141"/>
    </source>
</evidence>
<feature type="transmembrane region" description="Helical" evidence="2">
    <location>
        <begin position="415"/>
        <end position="439"/>
    </location>
</feature>
<dbReference type="InterPro" id="IPR036259">
    <property type="entry name" value="MFS_trans_sf"/>
</dbReference>
<dbReference type="OrthoDB" id="10027823at2759"/>
<proteinExistence type="predicted"/>
<dbReference type="PANTHER" id="PTHR23520:SF5">
    <property type="entry name" value="TRANSPORTER, PUTATIVE (AFU_ORTHOLOGUE AFUA_3G04000)-RELATED"/>
    <property type="match status" value="1"/>
</dbReference>
<dbReference type="GO" id="GO:0000329">
    <property type="term" value="C:fungal-type vacuole membrane"/>
    <property type="evidence" value="ECO:0007669"/>
    <property type="project" value="TreeGrafter"/>
</dbReference>
<evidence type="ECO:0000256" key="2">
    <source>
        <dbReference type="SAM" id="Phobius"/>
    </source>
</evidence>
<protein>
    <recommendedName>
        <fullName evidence="3">Major facilitator superfamily (MFS) profile domain-containing protein</fullName>
    </recommendedName>
</protein>
<comment type="caution">
    <text evidence="4">The sequence shown here is derived from an EMBL/GenBank/DDBJ whole genome shotgun (WGS) entry which is preliminary data.</text>
</comment>
<dbReference type="PANTHER" id="PTHR23520">
    <property type="entry name" value="TRANSPORTER, PUTATIVE (AFU_ORTHOLOGUE AFUA_3G04000)-RELATED"/>
    <property type="match status" value="1"/>
</dbReference>
<dbReference type="SUPFAM" id="SSF103473">
    <property type="entry name" value="MFS general substrate transporter"/>
    <property type="match status" value="1"/>
</dbReference>
<feature type="domain" description="Major facilitator superfamily (MFS) profile" evidence="3">
    <location>
        <begin position="23"/>
        <end position="443"/>
    </location>
</feature>
<dbReference type="Pfam" id="PF07690">
    <property type="entry name" value="MFS_1"/>
    <property type="match status" value="1"/>
</dbReference>
<dbReference type="Proteomes" id="UP000253472">
    <property type="component" value="Unassembled WGS sequence"/>
</dbReference>
<evidence type="ECO:0000313" key="5">
    <source>
        <dbReference type="Proteomes" id="UP000253472"/>
    </source>
</evidence>
<organism evidence="4 5">
    <name type="scientific">Candida viswanathii</name>
    <dbReference type="NCBI Taxonomy" id="5486"/>
    <lineage>
        <taxon>Eukaryota</taxon>
        <taxon>Fungi</taxon>
        <taxon>Dikarya</taxon>
        <taxon>Ascomycota</taxon>
        <taxon>Saccharomycotina</taxon>
        <taxon>Pichiomycetes</taxon>
        <taxon>Debaryomycetaceae</taxon>
        <taxon>Candida/Lodderomyces clade</taxon>
        <taxon>Candida</taxon>
    </lineage>
</organism>
<dbReference type="InterPro" id="IPR011701">
    <property type="entry name" value="MFS"/>
</dbReference>
<sequence>MTGWISFIIDEIGLQTLARARGDVYILIILRMLRLIGFGATSLILVLFLKSIGIPEQFIGLFMTLTFIGDLVSSFLLYMVTDQIGRKKILVLCCLLMTITGVVFAVSENYYFLVATAVLGVLTPSGGEVGPFRTIEQSSIASLVPHEERSDIYAWYTFLGTFCSAIGSIFAGTLIDIVRDAYGLDVVQSYKCVFWAYSLLAAFCVVLCLFITDDIEVKPDDESVVTESTQLIPQPEQPTPSKSERKFRLLPPLTPDTYLIVLKLGLLFGLDSFASSLTPLSWISYFLKKKFDVPSSYLGSVFFTTGLISGFTALGSTPLTKRFGAVVTMVFTHLPASILLAFVPVPSSFEVTLGILIVRSCTQTMDVAPKHVFLATLVPDSQRTAVFGFINVVKTLAQVIGPSIVGVITQRGAQWITFVIAGSLKATYDIGMLITFLTYNRHRVH</sequence>
<comment type="subcellular location">
    <subcellularLocation>
        <location evidence="1">Membrane</location>
        <topology evidence="1">Multi-pass membrane protein</topology>
    </subcellularLocation>
</comment>
<feature type="transmembrane region" description="Helical" evidence="2">
    <location>
        <begin position="323"/>
        <end position="343"/>
    </location>
</feature>
<accession>A0A367XS43</accession>
<name>A0A367XS43_9ASCO</name>
<reference evidence="4 5" key="1">
    <citation type="submission" date="2018-06" db="EMBL/GenBank/DDBJ databases">
        <title>Whole genome sequencing of Candida tropicalis (genome annotated by CSBL at Korea University).</title>
        <authorList>
            <person name="Ahn J."/>
        </authorList>
    </citation>
    <scope>NUCLEOTIDE SEQUENCE [LARGE SCALE GENOMIC DNA]</scope>
    <source>
        <strain evidence="4 5">ATCC 20962</strain>
    </source>
</reference>
<dbReference type="PROSITE" id="PS50850">
    <property type="entry name" value="MFS"/>
    <property type="match status" value="1"/>
</dbReference>
<feature type="transmembrane region" description="Helical" evidence="2">
    <location>
        <begin position="258"/>
        <end position="277"/>
    </location>
</feature>
<keyword evidence="2" id="KW-0472">Membrane</keyword>
<keyword evidence="2" id="KW-1133">Transmembrane helix</keyword>
<evidence type="ECO:0000259" key="3">
    <source>
        <dbReference type="PROSITE" id="PS50850"/>
    </source>
</evidence>
<evidence type="ECO:0000313" key="4">
    <source>
        <dbReference type="EMBL" id="RCK56209.1"/>
    </source>
</evidence>
<feature type="transmembrane region" description="Helical" evidence="2">
    <location>
        <begin position="89"/>
        <end position="106"/>
    </location>
</feature>
<keyword evidence="2" id="KW-0812">Transmembrane</keyword>
<dbReference type="InterPro" id="IPR020846">
    <property type="entry name" value="MFS_dom"/>
</dbReference>